<dbReference type="Proteomes" id="UP001194468">
    <property type="component" value="Unassembled WGS sequence"/>
</dbReference>
<keyword evidence="3" id="KW-1185">Reference proteome</keyword>
<accession>A0AAD4BBI8</accession>
<dbReference type="EMBL" id="WHUW01000024">
    <property type="protein sequence ID" value="KAF8435692.1"/>
    <property type="molecule type" value="Genomic_DNA"/>
</dbReference>
<reference evidence="1" key="1">
    <citation type="submission" date="2019-10" db="EMBL/GenBank/DDBJ databases">
        <authorList>
            <consortium name="DOE Joint Genome Institute"/>
            <person name="Kuo A."/>
            <person name="Miyauchi S."/>
            <person name="Kiss E."/>
            <person name="Drula E."/>
            <person name="Kohler A."/>
            <person name="Sanchez-Garcia M."/>
            <person name="Andreopoulos B."/>
            <person name="Barry K.W."/>
            <person name="Bonito G."/>
            <person name="Buee M."/>
            <person name="Carver A."/>
            <person name="Chen C."/>
            <person name="Cichocki N."/>
            <person name="Clum A."/>
            <person name="Culley D."/>
            <person name="Crous P.W."/>
            <person name="Fauchery L."/>
            <person name="Girlanda M."/>
            <person name="Hayes R."/>
            <person name="Keri Z."/>
            <person name="LaButti K."/>
            <person name="Lipzen A."/>
            <person name="Lombard V."/>
            <person name="Magnuson J."/>
            <person name="Maillard F."/>
            <person name="Morin E."/>
            <person name="Murat C."/>
            <person name="Nolan M."/>
            <person name="Ohm R."/>
            <person name="Pangilinan J."/>
            <person name="Pereira M."/>
            <person name="Perotto S."/>
            <person name="Peter M."/>
            <person name="Riley R."/>
            <person name="Sitrit Y."/>
            <person name="Stielow B."/>
            <person name="Szollosi G."/>
            <person name="Zifcakova L."/>
            <person name="Stursova M."/>
            <person name="Spatafora J.W."/>
            <person name="Tedersoo L."/>
            <person name="Vaario L.-M."/>
            <person name="Yamada A."/>
            <person name="Yan M."/>
            <person name="Wang P."/>
            <person name="Xu J."/>
            <person name="Bruns T."/>
            <person name="Baldrian P."/>
            <person name="Vilgalys R."/>
            <person name="Henrissat B."/>
            <person name="Grigoriev I.V."/>
            <person name="Hibbett D."/>
            <person name="Nagy L.G."/>
            <person name="Martin F.M."/>
        </authorList>
    </citation>
    <scope>NUCLEOTIDE SEQUENCE</scope>
    <source>
        <strain evidence="1">BED1</strain>
    </source>
</reference>
<evidence type="ECO:0000313" key="2">
    <source>
        <dbReference type="EMBL" id="KAF8435692.1"/>
    </source>
</evidence>
<dbReference type="AlphaFoldDB" id="A0AAD4BBI8"/>
<gene>
    <name evidence="2" type="ORF">L210DRAFT_3550392</name>
    <name evidence="1" type="ORF">L210DRAFT_3584566</name>
</gene>
<proteinExistence type="predicted"/>
<sequence>MSFPPTNLDLGHADIDENVSDAILTLVVSHMGHAVRTTTQDRSNGRARQKGKQNAGTWCTLAYPYL</sequence>
<evidence type="ECO:0000313" key="1">
    <source>
        <dbReference type="EMBL" id="KAF8415793.1"/>
    </source>
</evidence>
<dbReference type="EMBL" id="WHUW01000292">
    <property type="protein sequence ID" value="KAF8415793.1"/>
    <property type="molecule type" value="Genomic_DNA"/>
</dbReference>
<name>A0AAD4BBI8_BOLED</name>
<protein>
    <submittedName>
        <fullName evidence="1">Uncharacterized protein</fullName>
    </submittedName>
</protein>
<organism evidence="1 3">
    <name type="scientific">Boletus edulis BED1</name>
    <dbReference type="NCBI Taxonomy" id="1328754"/>
    <lineage>
        <taxon>Eukaryota</taxon>
        <taxon>Fungi</taxon>
        <taxon>Dikarya</taxon>
        <taxon>Basidiomycota</taxon>
        <taxon>Agaricomycotina</taxon>
        <taxon>Agaricomycetes</taxon>
        <taxon>Agaricomycetidae</taxon>
        <taxon>Boletales</taxon>
        <taxon>Boletineae</taxon>
        <taxon>Boletaceae</taxon>
        <taxon>Boletoideae</taxon>
        <taxon>Boletus</taxon>
    </lineage>
</organism>
<reference evidence="1" key="2">
    <citation type="journal article" date="2020" name="Nat. Commun.">
        <title>Large-scale genome sequencing of mycorrhizal fungi provides insights into the early evolution of symbiotic traits.</title>
        <authorList>
            <person name="Miyauchi S."/>
            <person name="Kiss E."/>
            <person name="Kuo A."/>
            <person name="Drula E."/>
            <person name="Kohler A."/>
            <person name="Sanchez-Garcia M."/>
            <person name="Morin E."/>
            <person name="Andreopoulos B."/>
            <person name="Barry K.W."/>
            <person name="Bonito G."/>
            <person name="Buee M."/>
            <person name="Carver A."/>
            <person name="Chen C."/>
            <person name="Cichocki N."/>
            <person name="Clum A."/>
            <person name="Culley D."/>
            <person name="Crous P.W."/>
            <person name="Fauchery L."/>
            <person name="Girlanda M."/>
            <person name="Hayes R.D."/>
            <person name="Keri Z."/>
            <person name="LaButti K."/>
            <person name="Lipzen A."/>
            <person name="Lombard V."/>
            <person name="Magnuson J."/>
            <person name="Maillard F."/>
            <person name="Murat C."/>
            <person name="Nolan M."/>
            <person name="Ohm R.A."/>
            <person name="Pangilinan J."/>
            <person name="Pereira M.F."/>
            <person name="Perotto S."/>
            <person name="Peter M."/>
            <person name="Pfister S."/>
            <person name="Riley R."/>
            <person name="Sitrit Y."/>
            <person name="Stielow J.B."/>
            <person name="Szollosi G."/>
            <person name="Zifcakova L."/>
            <person name="Stursova M."/>
            <person name="Spatafora J.W."/>
            <person name="Tedersoo L."/>
            <person name="Vaario L.M."/>
            <person name="Yamada A."/>
            <person name="Yan M."/>
            <person name="Wang P."/>
            <person name="Xu J."/>
            <person name="Bruns T."/>
            <person name="Baldrian P."/>
            <person name="Vilgalys R."/>
            <person name="Dunand C."/>
            <person name="Henrissat B."/>
            <person name="Grigoriev I.V."/>
            <person name="Hibbett D."/>
            <person name="Nagy L.G."/>
            <person name="Martin F.M."/>
        </authorList>
    </citation>
    <scope>NUCLEOTIDE SEQUENCE</scope>
    <source>
        <strain evidence="1">BED1</strain>
    </source>
</reference>
<comment type="caution">
    <text evidence="1">The sequence shown here is derived from an EMBL/GenBank/DDBJ whole genome shotgun (WGS) entry which is preliminary data.</text>
</comment>
<evidence type="ECO:0000313" key="3">
    <source>
        <dbReference type="Proteomes" id="UP001194468"/>
    </source>
</evidence>